<name>A0A0R1L618_9LACO</name>
<sequence length="381" mass="41713">MVKFNTLLVRGGRPDDNSTGAVNVPIYNSSTFRYPKLGSDVKWDYERSGNPTRDAVEEVCAELENGDRGFAFSSGMAAIHAALALFKPGDHIIIGDNIYGGTFRLVNDFLKPRGLEFTEVDTQNVDAVAAAFKPNTKGVYFEPVTNPLLKVSSVKQIAKVAHQHDALVVVDNTFLTPYLQKPLDLGADVVLHSATKYLGGHSDFTAGMIVTKTKELSDRVYAVQNTIGAVLAPQEANLLRRGIQTLNLRMDRHIQNAEKIIAYLESNPKVSRIYYPTADKSSQDYKIINDEAEGAGGVLSFEIKDGLDAAKFVNSLQLIILAVSLGAAESLVEVPAFMSHFEIPKPERLKMGIKDELIRLSVGLEDADDLIADLDQAFDKI</sequence>
<dbReference type="PROSITE" id="PS00868">
    <property type="entry name" value="CYS_MET_METAB_PP"/>
    <property type="match status" value="1"/>
</dbReference>
<dbReference type="CDD" id="cd00614">
    <property type="entry name" value="CGS_like"/>
    <property type="match status" value="1"/>
</dbReference>
<evidence type="ECO:0000256" key="8">
    <source>
        <dbReference type="PIRSR" id="PIRSR001434-2"/>
    </source>
</evidence>
<comment type="caution">
    <text evidence="10">The sequence shown here is derived from an EMBL/GenBank/DDBJ whole genome shotgun (WGS) entry which is preliminary data.</text>
</comment>
<evidence type="ECO:0000256" key="6">
    <source>
        <dbReference type="ARBA" id="ARBA00023167"/>
    </source>
</evidence>
<dbReference type="RefSeq" id="WP_057825965.1">
    <property type="nucleotide sequence ID" value="NZ_AZEA01000018.1"/>
</dbReference>
<evidence type="ECO:0000256" key="5">
    <source>
        <dbReference type="ARBA" id="ARBA00022898"/>
    </source>
</evidence>
<reference evidence="10 11" key="1">
    <citation type="journal article" date="2015" name="Genome Announc.">
        <title>Expanding the biotechnology potential of lactobacilli through comparative genomics of 213 strains and associated genera.</title>
        <authorList>
            <person name="Sun Z."/>
            <person name="Harris H.M."/>
            <person name="McCann A."/>
            <person name="Guo C."/>
            <person name="Argimon S."/>
            <person name="Zhang W."/>
            <person name="Yang X."/>
            <person name="Jeffery I.B."/>
            <person name="Cooney J.C."/>
            <person name="Kagawa T.F."/>
            <person name="Liu W."/>
            <person name="Song Y."/>
            <person name="Salvetti E."/>
            <person name="Wrobel A."/>
            <person name="Rasinkangas P."/>
            <person name="Parkhill J."/>
            <person name="Rea M.C."/>
            <person name="O'Sullivan O."/>
            <person name="Ritari J."/>
            <person name="Douillard F.P."/>
            <person name="Paul Ross R."/>
            <person name="Yang R."/>
            <person name="Briner A.E."/>
            <person name="Felis G.E."/>
            <person name="de Vos W.M."/>
            <person name="Barrangou R."/>
            <person name="Klaenhammer T.R."/>
            <person name="Caufield P.W."/>
            <person name="Cui Y."/>
            <person name="Zhang H."/>
            <person name="O'Toole P.W."/>
        </authorList>
    </citation>
    <scope>NUCLEOTIDE SEQUENCE [LARGE SCALE GENOMIC DNA]</scope>
    <source>
        <strain evidence="10 11">DSM 19904</strain>
    </source>
</reference>
<evidence type="ECO:0000313" key="10">
    <source>
        <dbReference type="EMBL" id="KRK87602.1"/>
    </source>
</evidence>
<dbReference type="GO" id="GO:0047804">
    <property type="term" value="F:cysteine-S-conjugate beta-lyase activity"/>
    <property type="evidence" value="ECO:0007669"/>
    <property type="project" value="UniProtKB-EC"/>
</dbReference>
<evidence type="ECO:0000256" key="1">
    <source>
        <dbReference type="ARBA" id="ARBA00001933"/>
    </source>
</evidence>
<dbReference type="InterPro" id="IPR054542">
    <property type="entry name" value="Cys_met_metab_PP"/>
</dbReference>
<dbReference type="PIRSF" id="PIRSF001434">
    <property type="entry name" value="CGS"/>
    <property type="match status" value="1"/>
</dbReference>
<protein>
    <recommendedName>
        <fullName evidence="3">cysteine-S-conjugate beta-lyase</fullName>
        <ecNumber evidence="3">4.4.1.13</ecNumber>
    </recommendedName>
</protein>
<comment type="cofactor">
    <cofactor evidence="1 9">
        <name>pyridoxal 5'-phosphate</name>
        <dbReference type="ChEBI" id="CHEBI:597326"/>
    </cofactor>
</comment>
<keyword evidence="5 8" id="KW-0663">Pyridoxal phosphate</keyword>
<dbReference type="FunFam" id="3.90.1150.10:FF:000033">
    <property type="entry name" value="Cystathionine gamma-synthase"/>
    <property type="match status" value="1"/>
</dbReference>
<keyword evidence="4" id="KW-0028">Amino-acid biosynthesis</keyword>
<dbReference type="PANTHER" id="PTHR11808">
    <property type="entry name" value="TRANS-SULFURATION ENZYME FAMILY MEMBER"/>
    <property type="match status" value="1"/>
</dbReference>
<dbReference type="Proteomes" id="UP000051581">
    <property type="component" value="Unassembled WGS sequence"/>
</dbReference>
<dbReference type="InterPro" id="IPR000277">
    <property type="entry name" value="Cys/Met-Metab_PyrdxlP-dep_enz"/>
</dbReference>
<dbReference type="EMBL" id="AZEA01000018">
    <property type="protein sequence ID" value="KRK87602.1"/>
    <property type="molecule type" value="Genomic_DNA"/>
</dbReference>
<dbReference type="SUPFAM" id="SSF53383">
    <property type="entry name" value="PLP-dependent transferases"/>
    <property type="match status" value="1"/>
</dbReference>
<comment type="similarity">
    <text evidence="2 9">Belongs to the trans-sulfuration enzymes family.</text>
</comment>
<dbReference type="AlphaFoldDB" id="A0A0R1L618"/>
<dbReference type="Gene3D" id="3.90.1150.10">
    <property type="entry name" value="Aspartate Aminotransferase, domain 1"/>
    <property type="match status" value="1"/>
</dbReference>
<gene>
    <name evidence="10" type="ORF">FD17_GL000891</name>
</gene>
<dbReference type="OrthoDB" id="9780685at2"/>
<dbReference type="GO" id="GO:0030170">
    <property type="term" value="F:pyridoxal phosphate binding"/>
    <property type="evidence" value="ECO:0007669"/>
    <property type="project" value="InterPro"/>
</dbReference>
<evidence type="ECO:0000256" key="9">
    <source>
        <dbReference type="RuleBase" id="RU362118"/>
    </source>
</evidence>
<dbReference type="Pfam" id="PF01053">
    <property type="entry name" value="Cys_Met_Meta_PP"/>
    <property type="match status" value="1"/>
</dbReference>
<dbReference type="GO" id="GO:0019346">
    <property type="term" value="P:transsulfuration"/>
    <property type="evidence" value="ECO:0007669"/>
    <property type="project" value="InterPro"/>
</dbReference>
<evidence type="ECO:0000256" key="2">
    <source>
        <dbReference type="ARBA" id="ARBA00009077"/>
    </source>
</evidence>
<evidence type="ECO:0000256" key="7">
    <source>
        <dbReference type="ARBA" id="ARBA00023239"/>
    </source>
</evidence>
<keyword evidence="6" id="KW-0486">Methionine biosynthesis</keyword>
<organism evidence="10 11">
    <name type="scientific">Lentilactobacillus sunkii DSM 19904</name>
    <dbReference type="NCBI Taxonomy" id="1423808"/>
    <lineage>
        <taxon>Bacteria</taxon>
        <taxon>Bacillati</taxon>
        <taxon>Bacillota</taxon>
        <taxon>Bacilli</taxon>
        <taxon>Lactobacillales</taxon>
        <taxon>Lactobacillaceae</taxon>
        <taxon>Lentilactobacillus</taxon>
    </lineage>
</organism>
<feature type="modified residue" description="N6-(pyridoxal phosphate)lysine" evidence="8">
    <location>
        <position position="196"/>
    </location>
</feature>
<dbReference type="EC" id="4.4.1.13" evidence="3"/>
<dbReference type="GO" id="GO:0005737">
    <property type="term" value="C:cytoplasm"/>
    <property type="evidence" value="ECO:0007669"/>
    <property type="project" value="TreeGrafter"/>
</dbReference>
<dbReference type="PANTHER" id="PTHR11808:SF50">
    <property type="entry name" value="CYSTATHIONINE BETA-LYASE"/>
    <property type="match status" value="1"/>
</dbReference>
<accession>A0A0R1L618</accession>
<dbReference type="FunFam" id="3.40.640.10:FF:000009">
    <property type="entry name" value="Cystathionine gamma-synthase homolog"/>
    <property type="match status" value="1"/>
</dbReference>
<dbReference type="InterPro" id="IPR015422">
    <property type="entry name" value="PyrdxlP-dep_Trfase_small"/>
</dbReference>
<dbReference type="Gene3D" id="3.40.640.10">
    <property type="entry name" value="Type I PLP-dependent aspartate aminotransferase-like (Major domain)"/>
    <property type="match status" value="1"/>
</dbReference>
<evidence type="ECO:0000256" key="4">
    <source>
        <dbReference type="ARBA" id="ARBA00022605"/>
    </source>
</evidence>
<evidence type="ECO:0000256" key="3">
    <source>
        <dbReference type="ARBA" id="ARBA00012224"/>
    </source>
</evidence>
<dbReference type="PATRIC" id="fig|1423808.3.peg.895"/>
<dbReference type="InterPro" id="IPR015424">
    <property type="entry name" value="PyrdxlP-dep_Trfase"/>
</dbReference>
<keyword evidence="11" id="KW-1185">Reference proteome</keyword>
<keyword evidence="7" id="KW-0456">Lyase</keyword>
<dbReference type="GO" id="GO:0009086">
    <property type="term" value="P:methionine biosynthetic process"/>
    <property type="evidence" value="ECO:0007669"/>
    <property type="project" value="UniProtKB-KW"/>
</dbReference>
<evidence type="ECO:0000313" key="11">
    <source>
        <dbReference type="Proteomes" id="UP000051581"/>
    </source>
</evidence>
<dbReference type="InterPro" id="IPR015421">
    <property type="entry name" value="PyrdxlP-dep_Trfase_major"/>
</dbReference>
<proteinExistence type="inferred from homology"/>